<dbReference type="GO" id="GO:0005576">
    <property type="term" value="C:extracellular region"/>
    <property type="evidence" value="ECO:0007669"/>
    <property type="project" value="UniProtKB-SubCell"/>
</dbReference>
<sequence length="282" mass="32276">MKKILKIFTVFVLLFGIYFANEFVISKPLEAQTAYTDDKVELPIIMYHSILRDTARAGDYVVSPDALASDLDYLKSNGYETVTISDLIRYVDGLADLPKKPVMITFDDGHFNNYLYAYPLLKERNMTAVISVIGSETEKFTNTGEENAYWSYLNINRLKEMSDVFEIQNHSYDMHSQSPRKGSTRIRGESKEDYQNILVSDTEKLQKLLTDNGISAPTCYTYPYGIYSSESEEIIESLGFLCTLTCEERVNTLTRNPECLFKLGRFNRPSGISTEEFFKKIS</sequence>
<dbReference type="GO" id="GO:0005975">
    <property type="term" value="P:carbohydrate metabolic process"/>
    <property type="evidence" value="ECO:0007669"/>
    <property type="project" value="InterPro"/>
</dbReference>
<evidence type="ECO:0000256" key="1">
    <source>
        <dbReference type="ARBA" id="ARBA00004613"/>
    </source>
</evidence>
<evidence type="ECO:0000313" key="4">
    <source>
        <dbReference type="EMBL" id="HIV61441.1"/>
    </source>
</evidence>
<gene>
    <name evidence="4" type="ORF">H9746_01115</name>
</gene>
<keyword evidence="2" id="KW-0732">Signal</keyword>
<reference evidence="4" key="1">
    <citation type="journal article" date="2021" name="PeerJ">
        <title>Extensive microbial diversity within the chicken gut microbiome revealed by metagenomics and culture.</title>
        <authorList>
            <person name="Gilroy R."/>
            <person name="Ravi A."/>
            <person name="Getino M."/>
            <person name="Pursley I."/>
            <person name="Horton D.L."/>
            <person name="Alikhan N.F."/>
            <person name="Baker D."/>
            <person name="Gharbi K."/>
            <person name="Hall N."/>
            <person name="Watson M."/>
            <person name="Adriaenssens E.M."/>
            <person name="Foster-Nyarko E."/>
            <person name="Jarju S."/>
            <person name="Secka A."/>
            <person name="Antonio M."/>
            <person name="Oren A."/>
            <person name="Chaudhuri R.R."/>
            <person name="La Ragione R."/>
            <person name="Hildebrand F."/>
            <person name="Pallen M.J."/>
        </authorList>
    </citation>
    <scope>NUCLEOTIDE SEQUENCE</scope>
    <source>
        <strain evidence="4">CHK193-4272</strain>
    </source>
</reference>
<dbReference type="PANTHER" id="PTHR34216:SF3">
    <property type="entry name" value="POLY-BETA-1,6-N-ACETYL-D-GLUCOSAMINE N-DEACETYLASE"/>
    <property type="match status" value="1"/>
</dbReference>
<dbReference type="InterPro" id="IPR051398">
    <property type="entry name" value="Polysacch_Deacetylase"/>
</dbReference>
<name>A0A9D1THL3_9FIRM</name>
<evidence type="ECO:0000259" key="3">
    <source>
        <dbReference type="PROSITE" id="PS51677"/>
    </source>
</evidence>
<dbReference type="InterPro" id="IPR002509">
    <property type="entry name" value="NODB_dom"/>
</dbReference>
<protein>
    <submittedName>
        <fullName evidence="4">Polysaccharide deacetylase family protein</fullName>
    </submittedName>
</protein>
<feature type="domain" description="NodB homology" evidence="3">
    <location>
        <begin position="100"/>
        <end position="282"/>
    </location>
</feature>
<dbReference type="Gene3D" id="3.20.20.370">
    <property type="entry name" value="Glycoside hydrolase/deacetylase"/>
    <property type="match status" value="1"/>
</dbReference>
<evidence type="ECO:0000313" key="5">
    <source>
        <dbReference type="Proteomes" id="UP000886808"/>
    </source>
</evidence>
<dbReference type="Pfam" id="PF01522">
    <property type="entry name" value="Polysacc_deac_1"/>
    <property type="match status" value="1"/>
</dbReference>
<comment type="caution">
    <text evidence="4">The sequence shown here is derived from an EMBL/GenBank/DDBJ whole genome shotgun (WGS) entry which is preliminary data.</text>
</comment>
<dbReference type="SUPFAM" id="SSF88713">
    <property type="entry name" value="Glycoside hydrolase/deacetylase"/>
    <property type="match status" value="1"/>
</dbReference>
<comment type="subcellular location">
    <subcellularLocation>
        <location evidence="1">Secreted</location>
    </subcellularLocation>
</comment>
<dbReference type="PROSITE" id="PS51677">
    <property type="entry name" value="NODB"/>
    <property type="match status" value="1"/>
</dbReference>
<proteinExistence type="predicted"/>
<reference evidence="4" key="2">
    <citation type="submission" date="2021-04" db="EMBL/GenBank/DDBJ databases">
        <authorList>
            <person name="Gilroy R."/>
        </authorList>
    </citation>
    <scope>NUCLEOTIDE SEQUENCE</scope>
    <source>
        <strain evidence="4">CHK193-4272</strain>
    </source>
</reference>
<accession>A0A9D1THL3</accession>
<evidence type="ECO:0000256" key="2">
    <source>
        <dbReference type="ARBA" id="ARBA00022729"/>
    </source>
</evidence>
<dbReference type="EMBL" id="DXIE01000008">
    <property type="protein sequence ID" value="HIV61441.1"/>
    <property type="molecule type" value="Genomic_DNA"/>
</dbReference>
<dbReference type="GO" id="GO:0016810">
    <property type="term" value="F:hydrolase activity, acting on carbon-nitrogen (but not peptide) bonds"/>
    <property type="evidence" value="ECO:0007669"/>
    <property type="project" value="InterPro"/>
</dbReference>
<dbReference type="AlphaFoldDB" id="A0A9D1THL3"/>
<dbReference type="PANTHER" id="PTHR34216">
    <property type="match status" value="1"/>
</dbReference>
<dbReference type="InterPro" id="IPR011330">
    <property type="entry name" value="Glyco_hydro/deAcase_b/a-brl"/>
</dbReference>
<organism evidence="4 5">
    <name type="scientific">Candidatus Butyricicoccus avistercoris</name>
    <dbReference type="NCBI Taxonomy" id="2838518"/>
    <lineage>
        <taxon>Bacteria</taxon>
        <taxon>Bacillati</taxon>
        <taxon>Bacillota</taxon>
        <taxon>Clostridia</taxon>
        <taxon>Eubacteriales</taxon>
        <taxon>Butyricicoccaceae</taxon>
        <taxon>Butyricicoccus</taxon>
    </lineage>
</organism>
<dbReference type="Proteomes" id="UP000886808">
    <property type="component" value="Unassembled WGS sequence"/>
</dbReference>